<keyword evidence="4" id="KW-0347">Helicase</keyword>
<dbReference type="InterPro" id="IPR027417">
    <property type="entry name" value="P-loop_NTPase"/>
</dbReference>
<dbReference type="Pfam" id="PF00271">
    <property type="entry name" value="Helicase_C"/>
    <property type="match status" value="1"/>
</dbReference>
<evidence type="ECO:0000313" key="13">
    <source>
        <dbReference type="Proteomes" id="UP001217089"/>
    </source>
</evidence>
<keyword evidence="5" id="KW-0067">ATP-binding</keyword>
<dbReference type="Gene3D" id="3.30.1370.10">
    <property type="entry name" value="K Homology domain, type 1"/>
    <property type="match status" value="1"/>
</dbReference>
<dbReference type="InterPro" id="IPR036612">
    <property type="entry name" value="KH_dom_type_1_sf"/>
</dbReference>
<feature type="compositionally biased region" description="Basic and acidic residues" evidence="8">
    <location>
        <begin position="113"/>
        <end position="123"/>
    </location>
</feature>
<evidence type="ECO:0000256" key="8">
    <source>
        <dbReference type="SAM" id="MobiDB-lite"/>
    </source>
</evidence>
<dbReference type="InterPro" id="IPR004087">
    <property type="entry name" value="KH_dom"/>
</dbReference>
<feature type="domain" description="Helicase C-terminal" evidence="10">
    <location>
        <begin position="339"/>
        <end position="503"/>
    </location>
</feature>
<keyword evidence="2" id="KW-0547">Nucleotide-binding</keyword>
<feature type="compositionally biased region" description="Polar residues" evidence="8">
    <location>
        <begin position="33"/>
        <end position="50"/>
    </location>
</feature>
<dbReference type="SUPFAM" id="SSF52540">
    <property type="entry name" value="P-loop containing nucleoside triphosphate hydrolases"/>
    <property type="match status" value="1"/>
</dbReference>
<dbReference type="PANTHER" id="PTHR47958">
    <property type="entry name" value="ATP-DEPENDENT RNA HELICASE DBP3"/>
    <property type="match status" value="1"/>
</dbReference>
<keyword evidence="6" id="KW-0694">RNA-binding</keyword>
<dbReference type="SMART" id="SM00487">
    <property type="entry name" value="DEXDc"/>
    <property type="match status" value="1"/>
</dbReference>
<dbReference type="Proteomes" id="UP001217089">
    <property type="component" value="Unassembled WGS sequence"/>
</dbReference>
<feature type="compositionally biased region" description="Gly residues" evidence="8">
    <location>
        <begin position="520"/>
        <end position="534"/>
    </location>
</feature>
<feature type="compositionally biased region" description="Polar residues" evidence="8">
    <location>
        <begin position="124"/>
        <end position="133"/>
    </location>
</feature>
<name>A0ABQ9EMN1_TEGGR</name>
<dbReference type="PROSITE" id="PS51195">
    <property type="entry name" value="Q_MOTIF"/>
    <property type="match status" value="1"/>
</dbReference>
<dbReference type="Pfam" id="PF00270">
    <property type="entry name" value="DEAD"/>
    <property type="match status" value="2"/>
</dbReference>
<feature type="domain" description="DEAD-box RNA helicase Q" evidence="11">
    <location>
        <begin position="263"/>
        <end position="291"/>
    </location>
</feature>
<evidence type="ECO:0000259" key="9">
    <source>
        <dbReference type="PROSITE" id="PS51192"/>
    </source>
</evidence>
<evidence type="ECO:0000256" key="1">
    <source>
        <dbReference type="ARBA" id="ARBA00012552"/>
    </source>
</evidence>
<accession>A0ABQ9EMN1</accession>
<feature type="compositionally biased region" description="Basic and acidic residues" evidence="8">
    <location>
        <begin position="63"/>
        <end position="87"/>
    </location>
</feature>
<dbReference type="PROSITE" id="PS50084">
    <property type="entry name" value="KH_TYPE_1"/>
    <property type="match status" value="1"/>
</dbReference>
<dbReference type="SMART" id="SM00322">
    <property type="entry name" value="KH"/>
    <property type="match status" value="1"/>
</dbReference>
<evidence type="ECO:0000259" key="11">
    <source>
        <dbReference type="PROSITE" id="PS51195"/>
    </source>
</evidence>
<gene>
    <name evidence="12" type="ORF">KUTeg_016186</name>
</gene>
<evidence type="ECO:0000256" key="3">
    <source>
        <dbReference type="ARBA" id="ARBA00022801"/>
    </source>
</evidence>
<organism evidence="12 13">
    <name type="scientific">Tegillarca granosa</name>
    <name type="common">Malaysian cockle</name>
    <name type="synonym">Anadara granosa</name>
    <dbReference type="NCBI Taxonomy" id="220873"/>
    <lineage>
        <taxon>Eukaryota</taxon>
        <taxon>Metazoa</taxon>
        <taxon>Spiralia</taxon>
        <taxon>Lophotrochozoa</taxon>
        <taxon>Mollusca</taxon>
        <taxon>Bivalvia</taxon>
        <taxon>Autobranchia</taxon>
        <taxon>Pteriomorphia</taxon>
        <taxon>Arcoida</taxon>
        <taxon>Arcoidea</taxon>
        <taxon>Arcidae</taxon>
        <taxon>Tegillarca</taxon>
    </lineage>
</organism>
<evidence type="ECO:0000256" key="5">
    <source>
        <dbReference type="ARBA" id="ARBA00022840"/>
    </source>
</evidence>
<evidence type="ECO:0000256" key="7">
    <source>
        <dbReference type="PROSITE-ProRule" id="PRU00552"/>
    </source>
</evidence>
<dbReference type="InterPro" id="IPR011545">
    <property type="entry name" value="DEAD/DEAH_box_helicase_dom"/>
</dbReference>
<sequence>MFNDEEDWDLEINSGISCVKPQPTEQWQPPPQRNTSNFSNQNGVSPTSLGGRSRGRGFWKPDSSSRSESDTNWRNNDRKDSDSDSDRSFGSGRGFGRGSRGRGGSFGRGGRGRGRDFGSRNENDGNSYGSNDNMICISVPSNGVGRIIGKGGSKIRELESDSGARIKILSDESEDGETKVQLRGSTEAQAKAKEMIEDIFKSDRMTNSFRGLPPIKKDFYIESHAVANMYPDEIAQFRKQNNNITVHNLSKDGSGRIPNPVRTFEEAFDHFPEILDTIYNQGFVKPSPIQAQAWPVLLQGMDLIGIAQTGTGKTLAFLLPAFIHIDNQPVVCVYGGGNRREQINVVTKGVEIIVATPGRLNDLVMNGIIDVKSVTYLVLDEADRIATWPPDVRRLGESYLTNPIQVFVGSLDLAVLHADDLASDFTLHGIICQCIHGDRYVFNYDFPRNMEEYVHRIGRTGRAGKTGTALTLLTRGDWRSAQHLIDIMEEANQIVPQNLIDMAERYEAFKRKRQEEREMGIGGGGRFGGQGGGRGGRRREEEIF</sequence>
<feature type="region of interest" description="Disordered" evidence="8">
    <location>
        <begin position="1"/>
        <end position="134"/>
    </location>
</feature>
<protein>
    <recommendedName>
        <fullName evidence="1">RNA helicase</fullName>
        <ecNumber evidence="1">3.6.4.13</ecNumber>
    </recommendedName>
</protein>
<dbReference type="InterPro" id="IPR014014">
    <property type="entry name" value="RNA_helicase_DEAD_Q_motif"/>
</dbReference>
<evidence type="ECO:0000313" key="12">
    <source>
        <dbReference type="EMBL" id="KAJ8305641.1"/>
    </source>
</evidence>
<feature type="region of interest" description="Disordered" evidence="8">
    <location>
        <begin position="519"/>
        <end position="544"/>
    </location>
</feature>
<proteinExistence type="predicted"/>
<dbReference type="EC" id="3.6.4.13" evidence="1"/>
<dbReference type="Gene3D" id="3.40.50.300">
    <property type="entry name" value="P-loop containing nucleotide triphosphate hydrolases"/>
    <property type="match status" value="3"/>
</dbReference>
<dbReference type="InterPro" id="IPR014001">
    <property type="entry name" value="Helicase_ATP-bd"/>
</dbReference>
<keyword evidence="3" id="KW-0378">Hydrolase</keyword>
<evidence type="ECO:0000256" key="2">
    <source>
        <dbReference type="ARBA" id="ARBA00022741"/>
    </source>
</evidence>
<evidence type="ECO:0000259" key="10">
    <source>
        <dbReference type="PROSITE" id="PS51194"/>
    </source>
</evidence>
<reference evidence="12 13" key="1">
    <citation type="submission" date="2022-12" db="EMBL/GenBank/DDBJ databases">
        <title>Chromosome-level genome of Tegillarca granosa.</title>
        <authorList>
            <person name="Kim J."/>
        </authorList>
    </citation>
    <scope>NUCLEOTIDE SEQUENCE [LARGE SCALE GENOMIC DNA]</scope>
    <source>
        <strain evidence="12">Teg-2019</strain>
        <tissue evidence="12">Adductor muscle</tissue>
    </source>
</reference>
<feature type="compositionally biased region" description="Gly residues" evidence="8">
    <location>
        <begin position="91"/>
        <end position="109"/>
    </location>
</feature>
<evidence type="ECO:0000256" key="4">
    <source>
        <dbReference type="ARBA" id="ARBA00022806"/>
    </source>
</evidence>
<dbReference type="PROSITE" id="PS51192">
    <property type="entry name" value="HELICASE_ATP_BIND_1"/>
    <property type="match status" value="1"/>
</dbReference>
<dbReference type="InterPro" id="IPR001650">
    <property type="entry name" value="Helicase_C-like"/>
</dbReference>
<dbReference type="EMBL" id="JARBDR010000813">
    <property type="protein sequence ID" value="KAJ8305641.1"/>
    <property type="molecule type" value="Genomic_DNA"/>
</dbReference>
<dbReference type="SUPFAM" id="SSF54791">
    <property type="entry name" value="Eukaryotic type KH-domain (KH-domain type I)"/>
    <property type="match status" value="1"/>
</dbReference>
<feature type="domain" description="Helicase ATP-binding" evidence="9">
    <location>
        <begin position="294"/>
        <end position="398"/>
    </location>
</feature>
<dbReference type="PROSITE" id="PS51194">
    <property type="entry name" value="HELICASE_CTER"/>
    <property type="match status" value="1"/>
</dbReference>
<feature type="short sequence motif" description="Q motif" evidence="7">
    <location>
        <begin position="263"/>
        <end position="291"/>
    </location>
</feature>
<keyword evidence="13" id="KW-1185">Reference proteome</keyword>
<comment type="caution">
    <text evidence="12">The sequence shown here is derived from an EMBL/GenBank/DDBJ whole genome shotgun (WGS) entry which is preliminary data.</text>
</comment>
<dbReference type="Pfam" id="PF00013">
    <property type="entry name" value="KH_1"/>
    <property type="match status" value="1"/>
</dbReference>
<dbReference type="InterPro" id="IPR004088">
    <property type="entry name" value="KH_dom_type_1"/>
</dbReference>
<evidence type="ECO:0000256" key="6">
    <source>
        <dbReference type="PROSITE-ProRule" id="PRU00117"/>
    </source>
</evidence>
<feature type="compositionally biased region" description="Acidic residues" evidence="8">
    <location>
        <begin position="1"/>
        <end position="10"/>
    </location>
</feature>
<dbReference type="CDD" id="cd22430">
    <property type="entry name" value="KH-I_DDX43_DDX53"/>
    <property type="match status" value="1"/>
</dbReference>